<feature type="domain" description="NmrA-like" evidence="2">
    <location>
        <begin position="12"/>
        <end position="41"/>
    </location>
</feature>
<dbReference type="Gene3D" id="3.40.50.720">
    <property type="entry name" value="NAD(P)-binding Rossmann-like Domain"/>
    <property type="match status" value="1"/>
</dbReference>
<evidence type="ECO:0000256" key="1">
    <source>
        <dbReference type="SAM" id="MobiDB-lite"/>
    </source>
</evidence>
<proteinExistence type="predicted"/>
<evidence type="ECO:0000259" key="2">
    <source>
        <dbReference type="Pfam" id="PF05368"/>
    </source>
</evidence>
<dbReference type="InterPro" id="IPR008030">
    <property type="entry name" value="NmrA-like"/>
</dbReference>
<dbReference type="AlphaFoldDB" id="A0A5J5JZZ0"/>
<dbReference type="SUPFAM" id="SSF51735">
    <property type="entry name" value="NAD(P)-binding Rossmann-fold domains"/>
    <property type="match status" value="1"/>
</dbReference>
<dbReference type="Pfam" id="PF05368">
    <property type="entry name" value="NmrA"/>
    <property type="match status" value="1"/>
</dbReference>
<gene>
    <name evidence="3" type="ORF">F5972_24665</name>
</gene>
<dbReference type="Proteomes" id="UP000327011">
    <property type="component" value="Unassembled WGS sequence"/>
</dbReference>
<dbReference type="EMBL" id="VYTZ01000009">
    <property type="protein sequence ID" value="KAA9376129.1"/>
    <property type="molecule type" value="Genomic_DNA"/>
</dbReference>
<keyword evidence="4" id="KW-1185">Reference proteome</keyword>
<dbReference type="InterPro" id="IPR036291">
    <property type="entry name" value="NAD(P)-bd_dom_sf"/>
</dbReference>
<comment type="caution">
    <text evidence="3">The sequence shown here is derived from an EMBL/GenBank/DDBJ whole genome shotgun (WGS) entry which is preliminary data.</text>
</comment>
<name>A0A5J5JZZ0_9ACTN</name>
<organism evidence="3 4">
    <name type="scientific">Microbispora cellulosiformans</name>
    <dbReference type="NCBI Taxonomy" id="2614688"/>
    <lineage>
        <taxon>Bacteria</taxon>
        <taxon>Bacillati</taxon>
        <taxon>Actinomycetota</taxon>
        <taxon>Actinomycetes</taxon>
        <taxon>Streptosporangiales</taxon>
        <taxon>Streptosporangiaceae</taxon>
        <taxon>Microbispora</taxon>
    </lineage>
</organism>
<feature type="region of interest" description="Disordered" evidence="1">
    <location>
        <begin position="39"/>
        <end position="69"/>
    </location>
</feature>
<reference evidence="3 4" key="1">
    <citation type="submission" date="2019-09" db="EMBL/GenBank/DDBJ databases">
        <title>Screening of Novel Bioactive Compounds from Soil-Associated.</title>
        <authorList>
            <person name="Gong X."/>
        </authorList>
    </citation>
    <scope>NUCLEOTIDE SEQUENCE [LARGE SCALE GENOMIC DNA]</scope>
    <source>
        <strain evidence="3 4">Gxj-6</strain>
    </source>
</reference>
<accession>A0A5J5JZZ0</accession>
<sequence>MRPRFTRSVIGTGATGTIGRQVVRHLLERGRKVRALTRDPGRAVLPYGGEAPTPRRWPANRPRAGRRPG</sequence>
<protein>
    <submittedName>
        <fullName evidence="3">NAD(P)H-binding protein</fullName>
    </submittedName>
</protein>
<evidence type="ECO:0000313" key="3">
    <source>
        <dbReference type="EMBL" id="KAA9376129.1"/>
    </source>
</evidence>
<evidence type="ECO:0000313" key="4">
    <source>
        <dbReference type="Proteomes" id="UP000327011"/>
    </source>
</evidence>
<feature type="compositionally biased region" description="Low complexity" evidence="1">
    <location>
        <begin position="51"/>
        <end position="62"/>
    </location>
</feature>